<protein>
    <recommendedName>
        <fullName evidence="4">Ran-binding-domain-containing protein</fullName>
    </recommendedName>
</protein>
<reference evidence="3" key="1">
    <citation type="journal article" date="2018" name="Nat. Microbiol.">
        <title>Leveraging single-cell genomics to expand the fungal tree of life.</title>
        <authorList>
            <person name="Ahrendt S.R."/>
            <person name="Quandt C.A."/>
            <person name="Ciobanu D."/>
            <person name="Clum A."/>
            <person name="Salamov A."/>
            <person name="Andreopoulos B."/>
            <person name="Cheng J.F."/>
            <person name="Woyke T."/>
            <person name="Pelin A."/>
            <person name="Henrissat B."/>
            <person name="Reynolds N.K."/>
            <person name="Benny G.L."/>
            <person name="Smith M.E."/>
            <person name="James T.Y."/>
            <person name="Grigoriev I.V."/>
        </authorList>
    </citation>
    <scope>NUCLEOTIDE SEQUENCE [LARGE SCALE GENOMIC DNA]</scope>
    <source>
        <strain evidence="3">ATCC 52028</strain>
    </source>
</reference>
<organism evidence="2 3">
    <name type="scientific">Caulochytrium protostelioides</name>
    <dbReference type="NCBI Taxonomy" id="1555241"/>
    <lineage>
        <taxon>Eukaryota</taxon>
        <taxon>Fungi</taxon>
        <taxon>Fungi incertae sedis</taxon>
        <taxon>Chytridiomycota</taxon>
        <taxon>Chytridiomycota incertae sedis</taxon>
        <taxon>Chytridiomycetes</taxon>
        <taxon>Caulochytriales</taxon>
        <taxon>Caulochytriaceae</taxon>
        <taxon>Caulochytrium</taxon>
    </lineage>
</organism>
<evidence type="ECO:0000256" key="1">
    <source>
        <dbReference type="SAM" id="MobiDB-lite"/>
    </source>
</evidence>
<dbReference type="PANTHER" id="PTHR31010">
    <property type="entry name" value="RAN-SPECIFIC GTPASE-ACTIVATING PROTEIN 30-RELATED"/>
    <property type="match status" value="1"/>
</dbReference>
<keyword evidence="3" id="KW-1185">Reference proteome</keyword>
<dbReference type="Pfam" id="PF05508">
    <property type="entry name" value="Ran-binding"/>
    <property type="match status" value="1"/>
</dbReference>
<evidence type="ECO:0000313" key="3">
    <source>
        <dbReference type="Proteomes" id="UP000274922"/>
    </source>
</evidence>
<dbReference type="Proteomes" id="UP000274922">
    <property type="component" value="Unassembled WGS sequence"/>
</dbReference>
<sequence length="637" mass="65712">MDDLFSKLAISGASVIGKAAFGYATRLAVQRISDYVDSPELKTLLAKKPATAAAAGSAVKRSKSPHGVAAHAAADADADAAEGPVDAAAAADAATLARLQARLAMKLAIVTPAIDLCDSIAAHGGHPAIAAVLAEADGVRRDLDRLGHDSSDAYVDAMAAAAVPSAPRHLNAEMQAVLDRLEALVPYLQLALQASDAHVTDRLPAGIAPSRLLRASAFLVDAARAFDRVPAARGPFRVPLAGVVGRDALLAVPVGPRFPVKLYALFHGSRRRHGPDWTWQEKFPRAIAQVVRLSQPPPALGPADADDDAAAAVKRTPPKEYDYALWILQDLDDGFVHDTDDGNDTDVAADGSTAGAVLAPRYRRHISLADVARLFYTSSGQLLRIPDSTRPVLVIKTQAPPSTSTASAPTTPATASAAAAVDWLALELLAPDDAVPVVVTDDDASEDSFDSAASDHDDDGAGDGGDEKGRPPRSAAPTAAKPTASPPPASEAAVAAAASKLDDLTPATWRAMVGDAGDASVYDSVTDPSSEARAQGADWTTPAAVSAATRRRLPLSALALLEYVLRLASIEQREQRAHLSLSDASLNLHLINDAAGHGDASAAAASATAASATAASAVLRPRRNPQSPSEQASPSVR</sequence>
<evidence type="ECO:0008006" key="4">
    <source>
        <dbReference type="Google" id="ProtNLM"/>
    </source>
</evidence>
<feature type="region of interest" description="Disordered" evidence="1">
    <location>
        <begin position="613"/>
        <end position="637"/>
    </location>
</feature>
<dbReference type="InterPro" id="IPR008812">
    <property type="entry name" value="Ran_GTP-bd-rel"/>
</dbReference>
<accession>A0A4P9X146</accession>
<gene>
    <name evidence="2" type="ORF">CXG81DRAFT_28411</name>
</gene>
<dbReference type="GO" id="GO:0005737">
    <property type="term" value="C:cytoplasm"/>
    <property type="evidence" value="ECO:0007669"/>
    <property type="project" value="TreeGrafter"/>
</dbReference>
<feature type="region of interest" description="Disordered" evidence="1">
    <location>
        <begin position="442"/>
        <end position="497"/>
    </location>
</feature>
<dbReference type="GO" id="GO:0005634">
    <property type="term" value="C:nucleus"/>
    <property type="evidence" value="ECO:0007669"/>
    <property type="project" value="TreeGrafter"/>
</dbReference>
<feature type="compositionally biased region" description="Polar residues" evidence="1">
    <location>
        <begin position="624"/>
        <end position="637"/>
    </location>
</feature>
<proteinExistence type="predicted"/>
<dbReference type="OrthoDB" id="512915at2759"/>
<dbReference type="AlphaFoldDB" id="A0A4P9X146"/>
<dbReference type="GO" id="GO:0030695">
    <property type="term" value="F:GTPase regulator activity"/>
    <property type="evidence" value="ECO:0007669"/>
    <property type="project" value="TreeGrafter"/>
</dbReference>
<dbReference type="EMBL" id="ML014362">
    <property type="protein sequence ID" value="RKO98792.1"/>
    <property type="molecule type" value="Genomic_DNA"/>
</dbReference>
<evidence type="ECO:0000313" key="2">
    <source>
        <dbReference type="EMBL" id="RKO98792.1"/>
    </source>
</evidence>
<dbReference type="PANTHER" id="PTHR31010:SF2">
    <property type="entry name" value="RAN-SPECIFIC GTPASE-ACTIVATING PROTEIN 30"/>
    <property type="match status" value="1"/>
</dbReference>
<name>A0A4P9X146_9FUNG</name>
<feature type="compositionally biased region" description="Low complexity" evidence="1">
    <location>
        <begin position="472"/>
        <end position="483"/>
    </location>
</feature>